<reference evidence="1 2" key="1">
    <citation type="submission" date="2017-12" db="EMBL/GenBank/DDBJ databases">
        <title>Comparative genomics of Botrytis spp.</title>
        <authorList>
            <person name="Valero-Jimenez C.A."/>
            <person name="Tapia P."/>
            <person name="Veloso J."/>
            <person name="Silva-Moreno E."/>
            <person name="Staats M."/>
            <person name="Valdes J.H."/>
            <person name="Van Kan J.A.L."/>
        </authorList>
    </citation>
    <scope>NUCLEOTIDE SEQUENCE [LARGE SCALE GENOMIC DNA]</scope>
    <source>
        <strain evidence="1 2">Bp0003</strain>
    </source>
</reference>
<comment type="caution">
    <text evidence="1">The sequence shown here is derived from an EMBL/GenBank/DDBJ whole genome shotgun (WGS) entry which is preliminary data.</text>
</comment>
<proteinExistence type="predicted"/>
<evidence type="ECO:0000313" key="2">
    <source>
        <dbReference type="Proteomes" id="UP000297910"/>
    </source>
</evidence>
<evidence type="ECO:0000313" key="1">
    <source>
        <dbReference type="EMBL" id="TGO31165.1"/>
    </source>
</evidence>
<organism evidence="1 2">
    <name type="scientific">Botrytis paeoniae</name>
    <dbReference type="NCBI Taxonomy" id="278948"/>
    <lineage>
        <taxon>Eukaryota</taxon>
        <taxon>Fungi</taxon>
        <taxon>Dikarya</taxon>
        <taxon>Ascomycota</taxon>
        <taxon>Pezizomycotina</taxon>
        <taxon>Leotiomycetes</taxon>
        <taxon>Helotiales</taxon>
        <taxon>Sclerotiniaceae</taxon>
        <taxon>Botrytis</taxon>
    </lineage>
</organism>
<dbReference type="Proteomes" id="UP000297910">
    <property type="component" value="Unassembled WGS sequence"/>
</dbReference>
<accession>A0A4Z1G2N5</accession>
<sequence>MTDAAWELEKGVVIDWTATGDGSPSFGNYGFPECIRRSGMMDATTSIIVNGRNDERHLRGKDFDSIPIRFNGIKLVVWEKKNPDRREGGTIELVSRCGMDERRGELFTCDDEASQE</sequence>
<dbReference type="AlphaFoldDB" id="A0A4Z1G2N5"/>
<protein>
    <submittedName>
        <fullName evidence="1">Uncharacterized protein</fullName>
    </submittedName>
</protein>
<gene>
    <name evidence="1" type="ORF">BPAE_0001g00590</name>
</gene>
<name>A0A4Z1G2N5_9HELO</name>
<dbReference type="EMBL" id="PQXI01000001">
    <property type="protein sequence ID" value="TGO31165.1"/>
    <property type="molecule type" value="Genomic_DNA"/>
</dbReference>
<keyword evidence="2" id="KW-1185">Reference proteome</keyword>